<comment type="caution">
    <text evidence="2">The sequence shown here is derived from an EMBL/GenBank/DDBJ whole genome shotgun (WGS) entry which is preliminary data.</text>
</comment>
<proteinExistence type="predicted"/>
<name>A0A099I6C7_CLOIN</name>
<organism evidence="2 3">
    <name type="scientific">Clostridium innocuum</name>
    <dbReference type="NCBI Taxonomy" id="1522"/>
    <lineage>
        <taxon>Bacteria</taxon>
        <taxon>Bacillati</taxon>
        <taxon>Bacillota</taxon>
        <taxon>Clostridia</taxon>
        <taxon>Eubacteriales</taxon>
        <taxon>Clostridiaceae</taxon>
        <taxon>Clostridium</taxon>
    </lineage>
</organism>
<dbReference type="Pfam" id="PF00903">
    <property type="entry name" value="Glyoxalase"/>
    <property type="match status" value="1"/>
</dbReference>
<accession>A0A099I6C7</accession>
<dbReference type="SUPFAM" id="SSF54593">
    <property type="entry name" value="Glyoxalase/Bleomycin resistance protein/Dihydroxybiphenyl dioxygenase"/>
    <property type="match status" value="1"/>
</dbReference>
<evidence type="ECO:0000259" key="1">
    <source>
        <dbReference type="PROSITE" id="PS51819"/>
    </source>
</evidence>
<evidence type="ECO:0000313" key="2">
    <source>
        <dbReference type="EMBL" id="KGJ53509.1"/>
    </source>
</evidence>
<gene>
    <name evidence="2" type="ORF">CIAN88_08820</name>
</gene>
<dbReference type="InterPro" id="IPR029068">
    <property type="entry name" value="Glyas_Bleomycin-R_OHBP_Dase"/>
</dbReference>
<reference evidence="2 3" key="1">
    <citation type="submission" date="2014-08" db="EMBL/GenBank/DDBJ databases">
        <title>Clostridium innocuum, an unnegligible vancomycin-resistant pathogen causing extra-intestinal infections.</title>
        <authorList>
            <person name="Feng Y."/>
            <person name="Chiu C.-H."/>
        </authorList>
    </citation>
    <scope>NUCLEOTIDE SEQUENCE [LARGE SCALE GENOMIC DNA]</scope>
    <source>
        <strain evidence="2 3">AN88</strain>
    </source>
</reference>
<dbReference type="PANTHER" id="PTHR36437">
    <property type="entry name" value="GLYOXALASE/BLEOMYCIN RESISTANCE PROTEIN/DIOXYGENASE"/>
    <property type="match status" value="1"/>
</dbReference>
<dbReference type="PROSITE" id="PS51819">
    <property type="entry name" value="VOC"/>
    <property type="match status" value="1"/>
</dbReference>
<dbReference type="InterPro" id="IPR037523">
    <property type="entry name" value="VOC_core"/>
</dbReference>
<dbReference type="Proteomes" id="UP000030008">
    <property type="component" value="Unassembled WGS sequence"/>
</dbReference>
<dbReference type="EMBL" id="JQIF01000039">
    <property type="protein sequence ID" value="KGJ53509.1"/>
    <property type="molecule type" value="Genomic_DNA"/>
</dbReference>
<dbReference type="InterPro" id="IPR004360">
    <property type="entry name" value="Glyas_Fos-R_dOase_dom"/>
</dbReference>
<sequence length="134" mass="15455">MKFKETTIRVLVRKNYGECFDFYTQKLGLHVVWGDRNGPYTSFAAESQEEPCFAIFLGDAMPMFQGYMQPDTNKQSDTVTAVIPTDDLDQDYYRLQEAGVEFLGEPQFIEAWGMRCTYFRDPEGNLFELNDASV</sequence>
<feature type="domain" description="VOC" evidence="1">
    <location>
        <begin position="2"/>
        <end position="132"/>
    </location>
</feature>
<dbReference type="RefSeq" id="WP_044905055.1">
    <property type="nucleotide sequence ID" value="NZ_JQIF01000039.1"/>
</dbReference>
<evidence type="ECO:0000313" key="3">
    <source>
        <dbReference type="Proteomes" id="UP000030008"/>
    </source>
</evidence>
<dbReference type="AlphaFoldDB" id="A0A099I6C7"/>
<protein>
    <submittedName>
        <fullName evidence="2">Glyoxalase</fullName>
    </submittedName>
</protein>
<dbReference type="Gene3D" id="3.10.180.10">
    <property type="entry name" value="2,3-Dihydroxybiphenyl 1,2-Dioxygenase, domain 1"/>
    <property type="match status" value="1"/>
</dbReference>
<dbReference type="PANTHER" id="PTHR36437:SF2">
    <property type="entry name" value="GLYOXALASE_BLEOMYCIN RESISTANCE PROTEIN_DIOXYGENASE"/>
    <property type="match status" value="1"/>
</dbReference>